<dbReference type="Pfam" id="PF16822">
    <property type="entry name" value="ALGX"/>
    <property type="match status" value="1"/>
</dbReference>
<comment type="subcellular location">
    <subcellularLocation>
        <location evidence="2">Cell inner membrane</location>
        <topology evidence="2">Peripheral membrane protein</topology>
        <orientation evidence="2">Periplasmic side</orientation>
    </subcellularLocation>
    <subcellularLocation>
        <location evidence="1">Periplasm</location>
    </subcellularLocation>
</comment>
<evidence type="ECO:0000256" key="12">
    <source>
        <dbReference type="ARBA" id="ARBA00023136"/>
    </source>
</evidence>
<dbReference type="CDD" id="cd14442">
    <property type="entry name" value="AlgJ_like"/>
    <property type="match status" value="1"/>
</dbReference>
<comment type="caution">
    <text evidence="16">The sequence shown here is derived from an EMBL/GenBank/DDBJ whole genome shotgun (WGS) entry which is preliminary data.</text>
</comment>
<dbReference type="Proteomes" id="UP000244064">
    <property type="component" value="Unassembled WGS sequence"/>
</dbReference>
<keyword evidence="9" id="KW-0732">Signal</keyword>
<evidence type="ECO:0000256" key="5">
    <source>
        <dbReference type="ARBA" id="ARBA00016086"/>
    </source>
</evidence>
<comment type="pathway">
    <text evidence="3">Glycan biosynthesis; alginate biosynthesis.</text>
</comment>
<dbReference type="GO" id="GO:0005886">
    <property type="term" value="C:plasma membrane"/>
    <property type="evidence" value="ECO:0007669"/>
    <property type="project" value="UniProtKB-SubCell"/>
</dbReference>
<dbReference type="GO" id="GO:0042597">
    <property type="term" value="C:periplasmic space"/>
    <property type="evidence" value="ECO:0007669"/>
    <property type="project" value="UniProtKB-SubCell"/>
</dbReference>
<dbReference type="RefSeq" id="WP_108105570.1">
    <property type="nucleotide sequence ID" value="NZ_QASN01000007.1"/>
</dbReference>
<evidence type="ECO:0000313" key="16">
    <source>
        <dbReference type="EMBL" id="PTU75353.1"/>
    </source>
</evidence>
<evidence type="ECO:0000256" key="7">
    <source>
        <dbReference type="ARBA" id="ARBA00022519"/>
    </source>
</evidence>
<keyword evidence="17" id="KW-1185">Reference proteome</keyword>
<feature type="domain" description="AlgX/AlgJ SGNH hydrolase-like" evidence="15">
    <location>
        <begin position="81"/>
        <end position="344"/>
    </location>
</feature>
<keyword evidence="11" id="KW-0016">Alginate biosynthesis</keyword>
<evidence type="ECO:0000256" key="9">
    <source>
        <dbReference type="ARBA" id="ARBA00022729"/>
    </source>
</evidence>
<comment type="similarity">
    <text evidence="4">Belongs to the AlgJ family.</text>
</comment>
<reference evidence="16 17" key="1">
    <citation type="submission" date="2018-04" db="EMBL/GenBank/DDBJ databases">
        <title>Pseudomonas sp. nov., isolated from mangrove soil.</title>
        <authorList>
            <person name="Chen C."/>
        </authorList>
    </citation>
    <scope>NUCLEOTIDE SEQUENCE [LARGE SCALE GENOMIC DNA]</scope>
    <source>
        <strain evidence="16 17">TC-11</strain>
    </source>
</reference>
<protein>
    <recommendedName>
        <fullName evidence="5">Probable alginate O-acetylase AlgJ</fullName>
    </recommendedName>
    <alternativeName>
        <fullName evidence="14">Alginate biosynthesis protein AlgJ</fullName>
    </alternativeName>
</protein>
<name>A0A2T5PC80_9PSED</name>
<dbReference type="SUPFAM" id="SSF52266">
    <property type="entry name" value="SGNH hydrolase"/>
    <property type="match status" value="1"/>
</dbReference>
<gene>
    <name evidence="16" type="ORF">DBO85_04205</name>
</gene>
<evidence type="ECO:0000256" key="14">
    <source>
        <dbReference type="ARBA" id="ARBA00031031"/>
    </source>
</evidence>
<proteinExistence type="inferred from homology"/>
<evidence type="ECO:0000256" key="8">
    <source>
        <dbReference type="ARBA" id="ARBA00022679"/>
    </source>
</evidence>
<keyword evidence="10" id="KW-0574">Periplasm</keyword>
<keyword evidence="6" id="KW-1003">Cell membrane</keyword>
<evidence type="ECO:0000256" key="11">
    <source>
        <dbReference type="ARBA" id="ARBA00022841"/>
    </source>
</evidence>
<evidence type="ECO:0000256" key="4">
    <source>
        <dbReference type="ARBA" id="ARBA00006038"/>
    </source>
</evidence>
<dbReference type="UniPathway" id="UPA00286"/>
<evidence type="ECO:0000313" key="17">
    <source>
        <dbReference type="Proteomes" id="UP000244064"/>
    </source>
</evidence>
<dbReference type="GO" id="GO:0016746">
    <property type="term" value="F:acyltransferase activity"/>
    <property type="evidence" value="ECO:0007669"/>
    <property type="project" value="UniProtKB-KW"/>
</dbReference>
<organism evidence="16 17">
    <name type="scientific">Pseudomonas mangrovi</name>
    <dbReference type="NCBI Taxonomy" id="2161748"/>
    <lineage>
        <taxon>Bacteria</taxon>
        <taxon>Pseudomonadati</taxon>
        <taxon>Pseudomonadota</taxon>
        <taxon>Gammaproteobacteria</taxon>
        <taxon>Pseudomonadales</taxon>
        <taxon>Pseudomonadaceae</taxon>
        <taxon>Pseudomonas</taxon>
    </lineage>
</organism>
<evidence type="ECO:0000256" key="10">
    <source>
        <dbReference type="ARBA" id="ARBA00022764"/>
    </source>
</evidence>
<keyword evidence="7" id="KW-0997">Cell inner membrane</keyword>
<keyword evidence="13" id="KW-0012">Acyltransferase</keyword>
<evidence type="ECO:0000256" key="13">
    <source>
        <dbReference type="ARBA" id="ARBA00023315"/>
    </source>
</evidence>
<sequence length="381" mass="42771">MTRQLRKVYVALFLALLLLLGALSVKGLGSFDAPPDSSVVDGKLTRALESHYDQQFPVKRLGTNVWAALEYMLFGTGRPGVVVGLEQWLFSDEEFKPVVNAERNIDDNWALIRGVRDELAKRDIRLVLAIVPAKNRLYPEYMGDNRPTALRDELFQQFHNQASEAAIVAPDLLTPLRRTKQQGPVFLRTDTHWTPLGAEVVAQQLGKAIRSQALLNAEPTPFVTEVGAEKKLEGDLITFLPLDPLFADLLPPPDVLQQRTTHKAQSAADADLFGEEQIPVALVGTSYSANPDWNFDGALREALMSDLTNHAESGRGPMLPMLKYLQSDDLRDHPPQVVIWEYPERYLPMTNDLSDFDPSWIARLKNGQAERQQLAKYLHEQ</sequence>
<keyword evidence="8 16" id="KW-0808">Transferase</keyword>
<keyword evidence="12" id="KW-0472">Membrane</keyword>
<evidence type="ECO:0000256" key="2">
    <source>
        <dbReference type="ARBA" id="ARBA00004587"/>
    </source>
</evidence>
<evidence type="ECO:0000256" key="6">
    <source>
        <dbReference type="ARBA" id="ARBA00022475"/>
    </source>
</evidence>
<dbReference type="AlphaFoldDB" id="A0A2T5PC80"/>
<evidence type="ECO:0000256" key="3">
    <source>
        <dbReference type="ARBA" id="ARBA00005182"/>
    </source>
</evidence>
<dbReference type="OrthoDB" id="9760774at2"/>
<evidence type="ECO:0000259" key="15">
    <source>
        <dbReference type="Pfam" id="PF16822"/>
    </source>
</evidence>
<dbReference type="InterPro" id="IPR031811">
    <property type="entry name" value="ALGX/ALGJ_SGNH-like"/>
</dbReference>
<dbReference type="EMBL" id="QASN01000007">
    <property type="protein sequence ID" value="PTU75353.1"/>
    <property type="molecule type" value="Genomic_DNA"/>
</dbReference>
<accession>A0A2T5PC80</accession>
<evidence type="ECO:0000256" key="1">
    <source>
        <dbReference type="ARBA" id="ARBA00004418"/>
    </source>
</evidence>
<dbReference type="InterPro" id="IPR034657">
    <property type="entry name" value="AlgJ"/>
</dbReference>
<dbReference type="GO" id="GO:0042121">
    <property type="term" value="P:alginic acid biosynthetic process"/>
    <property type="evidence" value="ECO:0007669"/>
    <property type="project" value="UniProtKB-UniPathway"/>
</dbReference>